<dbReference type="Proteomes" id="UP000244811">
    <property type="component" value="Chromosome 3"/>
</dbReference>
<keyword evidence="2" id="KW-0732">Signal</keyword>
<feature type="chain" id="PRO_5038076199" evidence="2">
    <location>
        <begin position="22"/>
        <end position="195"/>
    </location>
</feature>
<evidence type="ECO:0000256" key="2">
    <source>
        <dbReference type="SAM" id="SignalP"/>
    </source>
</evidence>
<dbReference type="InterPro" id="IPR007480">
    <property type="entry name" value="DUF529"/>
</dbReference>
<organism evidence="3 4">
    <name type="scientific">Theileria orientalis</name>
    <dbReference type="NCBI Taxonomy" id="68886"/>
    <lineage>
        <taxon>Eukaryota</taxon>
        <taxon>Sar</taxon>
        <taxon>Alveolata</taxon>
        <taxon>Apicomplexa</taxon>
        <taxon>Aconoidasida</taxon>
        <taxon>Piroplasmida</taxon>
        <taxon>Theileriidae</taxon>
        <taxon>Theileria</taxon>
    </lineage>
</organism>
<sequence>MKVFVCYFALFGILSSYLVSAKTFNFFEPDEKLGKMEYHDHRGLKVYFFTPMHNSGVDRVVVGNQGIWTAKSGQTLTKLVGFFRCMGFGLSHVSYFNDQGETKELLLGYSHGDDNLVEFDRKRFYDKLLDYTVKSEPFNKDVPGHLVLYQLEELLKERDEEERKKTAAEKVAEVVKEAAEKKPEVPPTEEAHTEL</sequence>
<accession>A0A976QT13</accession>
<name>A0A976QT13_THEOR</name>
<gene>
    <name evidence="3" type="ORF">MACK_002294</name>
</gene>
<reference evidence="3" key="1">
    <citation type="submission" date="2022-07" db="EMBL/GenBank/DDBJ databases">
        <title>Evaluation of T. orientalis genome assembly methods using nanopore sequencing and analysis of variation between genomes.</title>
        <authorList>
            <person name="Yam J."/>
            <person name="Micallef M.L."/>
            <person name="Liu M."/>
            <person name="Djordjevic S.P."/>
            <person name="Bogema D.R."/>
            <person name="Jenkins C."/>
        </authorList>
    </citation>
    <scope>NUCLEOTIDE SEQUENCE</scope>
    <source>
        <strain evidence="3">Goon Nure</strain>
    </source>
</reference>
<evidence type="ECO:0000256" key="1">
    <source>
        <dbReference type="SAM" id="Coils"/>
    </source>
</evidence>
<dbReference type="EMBL" id="CP056070">
    <property type="protein sequence ID" value="UKK01480.2"/>
    <property type="molecule type" value="Genomic_DNA"/>
</dbReference>
<evidence type="ECO:0000313" key="4">
    <source>
        <dbReference type="Proteomes" id="UP000244811"/>
    </source>
</evidence>
<keyword evidence="1" id="KW-0175">Coiled coil</keyword>
<protein>
    <submittedName>
        <fullName evidence="3">Uncharacterized protein</fullName>
    </submittedName>
</protein>
<proteinExistence type="predicted"/>
<feature type="coiled-coil region" evidence="1">
    <location>
        <begin position="151"/>
        <end position="178"/>
    </location>
</feature>
<evidence type="ECO:0000313" key="3">
    <source>
        <dbReference type="EMBL" id="UKK01480.2"/>
    </source>
</evidence>
<dbReference type="AlphaFoldDB" id="A0A976QT13"/>
<dbReference type="Pfam" id="PF04385">
    <property type="entry name" value="FAINT"/>
    <property type="match status" value="1"/>
</dbReference>
<feature type="signal peptide" evidence="2">
    <location>
        <begin position="1"/>
        <end position="21"/>
    </location>
</feature>